<feature type="chain" id="PRO_5008000688" description="YtkA-like domain-containing protein" evidence="1">
    <location>
        <begin position="29"/>
        <end position="159"/>
    </location>
</feature>
<dbReference type="PATRIC" id="fig|1178515.4.peg.620"/>
<dbReference type="KEGG" id="pswu:SY83_03145"/>
<accession>A0A172TEL9</accession>
<organism evidence="3 4">
    <name type="scientific">Paenibacillus swuensis</name>
    <dbReference type="NCBI Taxonomy" id="1178515"/>
    <lineage>
        <taxon>Bacteria</taxon>
        <taxon>Bacillati</taxon>
        <taxon>Bacillota</taxon>
        <taxon>Bacilli</taxon>
        <taxon>Bacillales</taxon>
        <taxon>Paenibacillaceae</taxon>
        <taxon>Paenibacillus</taxon>
    </lineage>
</organism>
<evidence type="ECO:0000313" key="4">
    <source>
        <dbReference type="Proteomes" id="UP000076927"/>
    </source>
</evidence>
<keyword evidence="4" id="KW-1185">Reference proteome</keyword>
<keyword evidence="1" id="KW-0732">Signal</keyword>
<dbReference type="AlphaFoldDB" id="A0A172TEL9"/>
<evidence type="ECO:0000313" key="3">
    <source>
        <dbReference type="EMBL" id="ANE45481.1"/>
    </source>
</evidence>
<name>A0A172TEL9_9BACL</name>
<dbReference type="InterPro" id="IPR032693">
    <property type="entry name" value="YtkA-like_dom"/>
</dbReference>
<dbReference type="RefSeq" id="WP_068604180.1">
    <property type="nucleotide sequence ID" value="NZ_CP011388.1"/>
</dbReference>
<evidence type="ECO:0000259" key="2">
    <source>
        <dbReference type="Pfam" id="PF13115"/>
    </source>
</evidence>
<feature type="signal peptide" evidence="1">
    <location>
        <begin position="1"/>
        <end position="28"/>
    </location>
</feature>
<gene>
    <name evidence="3" type="ORF">SY83_03145</name>
</gene>
<dbReference type="Proteomes" id="UP000076927">
    <property type="component" value="Chromosome"/>
</dbReference>
<dbReference type="Pfam" id="PF13115">
    <property type="entry name" value="YtkA"/>
    <property type="match status" value="1"/>
</dbReference>
<proteinExistence type="predicted"/>
<dbReference type="STRING" id="1178515.SY83_03145"/>
<evidence type="ECO:0000256" key="1">
    <source>
        <dbReference type="SAM" id="SignalP"/>
    </source>
</evidence>
<dbReference type="OrthoDB" id="2613301at2"/>
<feature type="domain" description="YtkA-like" evidence="2">
    <location>
        <begin position="40"/>
        <end position="116"/>
    </location>
</feature>
<protein>
    <recommendedName>
        <fullName evidence="2">YtkA-like domain-containing protein</fullName>
    </recommendedName>
</protein>
<reference evidence="3 4" key="1">
    <citation type="submission" date="2015-01" db="EMBL/GenBank/DDBJ databases">
        <title>Paenibacillus swuensis/DY6/whole genome sequencing.</title>
        <authorList>
            <person name="Kim M.K."/>
            <person name="Srinivasan S."/>
            <person name="Lee J.-J."/>
        </authorList>
    </citation>
    <scope>NUCLEOTIDE SEQUENCE [LARGE SCALE GENOMIC DNA]</scope>
    <source>
        <strain evidence="3 4">DY6</strain>
    </source>
</reference>
<sequence length="159" mass="17316">MHKKLQWSARWACFLLLGLVLSGCTANLAETDESGLPPHLTVDLHLPKQLEVGASSHYTVEVFNNKQPLADAEQVEFVFWREGKRNSAVTVPAAESSPGVYTVSHILAEEGIYLVQSRVVAASGMVVPIKRIAVGGEAVKQLIELEEAKPEEGQHSGHH</sequence>
<dbReference type="PROSITE" id="PS51257">
    <property type="entry name" value="PROKAR_LIPOPROTEIN"/>
    <property type="match status" value="1"/>
</dbReference>
<dbReference type="EMBL" id="CP011388">
    <property type="protein sequence ID" value="ANE45481.1"/>
    <property type="molecule type" value="Genomic_DNA"/>
</dbReference>